<dbReference type="SUPFAM" id="SSF109854">
    <property type="entry name" value="DinB/YfiT-like putative metalloenzymes"/>
    <property type="match status" value="1"/>
</dbReference>
<dbReference type="InterPro" id="IPR034660">
    <property type="entry name" value="DinB/YfiT-like"/>
</dbReference>
<reference evidence="3" key="1">
    <citation type="submission" date="2023-07" db="EMBL/GenBank/DDBJ databases">
        <title>30 novel species of actinomycetes from the DSMZ collection.</title>
        <authorList>
            <person name="Nouioui I."/>
        </authorList>
    </citation>
    <scope>NUCLEOTIDE SEQUENCE [LARGE SCALE GENOMIC DNA]</scope>
    <source>
        <strain evidence="3">DSM 41982</strain>
    </source>
</reference>
<feature type="region of interest" description="Disordered" evidence="1">
    <location>
        <begin position="1"/>
        <end position="26"/>
    </location>
</feature>
<dbReference type="Gene3D" id="1.20.120.450">
    <property type="entry name" value="dinb family like domain"/>
    <property type="match status" value="1"/>
</dbReference>
<dbReference type="RefSeq" id="WP_311677647.1">
    <property type="nucleotide sequence ID" value="NZ_JAVRER010000066.1"/>
</dbReference>
<dbReference type="InterPro" id="IPR007061">
    <property type="entry name" value="MST-like"/>
</dbReference>
<comment type="caution">
    <text evidence="2">The sequence shown here is derived from an EMBL/GenBank/DDBJ whole genome shotgun (WGS) entry which is preliminary data.</text>
</comment>
<protein>
    <submittedName>
        <fullName evidence="2">DinB family protein</fullName>
    </submittedName>
</protein>
<proteinExistence type="predicted"/>
<dbReference type="Proteomes" id="UP001183607">
    <property type="component" value="Unassembled WGS sequence"/>
</dbReference>
<organism evidence="2 3">
    <name type="scientific">Streptomyces evansiae</name>
    <dbReference type="NCBI Taxonomy" id="3075535"/>
    <lineage>
        <taxon>Bacteria</taxon>
        <taxon>Bacillati</taxon>
        <taxon>Actinomycetota</taxon>
        <taxon>Actinomycetes</taxon>
        <taxon>Kitasatosporales</taxon>
        <taxon>Streptomycetaceae</taxon>
        <taxon>Streptomyces</taxon>
    </lineage>
</organism>
<name>A0ABD5EDB3_9ACTN</name>
<dbReference type="AlphaFoldDB" id="A0ABD5EDB3"/>
<feature type="compositionally biased region" description="Pro residues" evidence="1">
    <location>
        <begin position="1"/>
        <end position="21"/>
    </location>
</feature>
<evidence type="ECO:0000256" key="1">
    <source>
        <dbReference type="SAM" id="MobiDB-lite"/>
    </source>
</evidence>
<gene>
    <name evidence="2" type="ORF">RM574_27315</name>
</gene>
<dbReference type="Pfam" id="PF04978">
    <property type="entry name" value="MST"/>
    <property type="match status" value="1"/>
</dbReference>
<dbReference type="EMBL" id="JAVRER010000066">
    <property type="protein sequence ID" value="MDT0419195.1"/>
    <property type="molecule type" value="Genomic_DNA"/>
</dbReference>
<evidence type="ECO:0000313" key="3">
    <source>
        <dbReference type="Proteomes" id="UP001183607"/>
    </source>
</evidence>
<accession>A0ABD5EDB3</accession>
<evidence type="ECO:0000313" key="2">
    <source>
        <dbReference type="EMBL" id="MDT0419195.1"/>
    </source>
</evidence>
<sequence length="188" mass="20957">MSDNMPPNPSPQGPLAAPPAEPSRSLTDPAALLPAYLDYYRATVLAKLDGLSEAELRGSRLPSGWSPLELLKHLAYVERRWLRWGFLGEEMDEPTAWGDNDPESGRWCVREDESPARIRELFARECAHSRRIVAAAGLRDRAASTGRFPPPAEPPALSWILFHVLQEYARHAGHLDVVRELTDGRVGE</sequence>